<evidence type="ECO:0000256" key="6">
    <source>
        <dbReference type="RuleBase" id="RU004057"/>
    </source>
</evidence>
<protein>
    <submittedName>
        <fullName evidence="9">MotA/TolQ/ExbB proton channel family protein</fullName>
    </submittedName>
</protein>
<feature type="transmembrane region" description="Helical" evidence="7">
    <location>
        <begin position="20"/>
        <end position="38"/>
    </location>
</feature>
<dbReference type="SUPFAM" id="SSF58113">
    <property type="entry name" value="Apolipoprotein A-I"/>
    <property type="match status" value="1"/>
</dbReference>
<evidence type="ECO:0000256" key="1">
    <source>
        <dbReference type="ARBA" id="ARBA00004651"/>
    </source>
</evidence>
<keyword evidence="3 7" id="KW-0812">Transmembrane</keyword>
<keyword evidence="5 7" id="KW-0472">Membrane</keyword>
<keyword evidence="6" id="KW-0653">Protein transport</keyword>
<evidence type="ECO:0000256" key="3">
    <source>
        <dbReference type="ARBA" id="ARBA00022692"/>
    </source>
</evidence>
<evidence type="ECO:0000256" key="7">
    <source>
        <dbReference type="SAM" id="Phobius"/>
    </source>
</evidence>
<feature type="transmembrane region" description="Helical" evidence="7">
    <location>
        <begin position="50"/>
        <end position="69"/>
    </location>
</feature>
<reference evidence="10" key="1">
    <citation type="submission" date="2016-11" db="EMBL/GenBank/DDBJ databases">
        <authorList>
            <person name="Varghese N."/>
            <person name="Submissions S."/>
        </authorList>
    </citation>
    <scope>NUCLEOTIDE SEQUENCE [LARGE SCALE GENOMIC DNA]</scope>
    <source>
        <strain evidence="10">CGMCC 1.7063</strain>
    </source>
</reference>
<evidence type="ECO:0000256" key="2">
    <source>
        <dbReference type="ARBA" id="ARBA00022475"/>
    </source>
</evidence>
<keyword evidence="2" id="KW-1003">Cell membrane</keyword>
<proteinExistence type="inferred from homology"/>
<sequence>MSGLLHQVFLSLTPAAVTDGFLVLMLAIFALALILRFIGRGREFVEQGPGFLTSLGILGTFIGIIIGLYDFSLEEIDRSIADLMAGLKTAFITSVIGLALSLLLRVFSRMLRLPTDPVQGAATIDDLNNNLLQLHTALESFTQRTSEELVSRLENVVAEFNLRIQSQFGDNLQGFCTQLADLQPALATAAGEYRAHADRVESWSRRCDESQQTLINQQTVLKEMYDRIAELPRLYSGLDQLLERQGQQTDQLARILGAQHESVQQLAALVPQLPQNIEQLSQGVVAAQKGVDENLAAINAVLQSQTQSLAERFQHLSSALDNLKALDPEAMQDLVNASAQSHRESMRELAQMIAATHREMLQALAEVIRKELKDADVSIRRQYEQMDRVMAAQVEQVLAAMGEALATVSGNFTRDYQKLLAQMRRLQVREADYAE</sequence>
<comment type="subcellular location">
    <subcellularLocation>
        <location evidence="1">Cell membrane</location>
        <topology evidence="1">Multi-pass membrane protein</topology>
    </subcellularLocation>
    <subcellularLocation>
        <location evidence="6">Membrane</location>
        <topology evidence="6">Multi-pass membrane protein</topology>
    </subcellularLocation>
</comment>
<evidence type="ECO:0000256" key="5">
    <source>
        <dbReference type="ARBA" id="ARBA00023136"/>
    </source>
</evidence>
<evidence type="ECO:0000313" key="9">
    <source>
        <dbReference type="EMBL" id="SHF63182.1"/>
    </source>
</evidence>
<feature type="domain" description="MotA/TolQ/ExbB proton channel" evidence="8">
    <location>
        <begin position="50"/>
        <end position="112"/>
    </location>
</feature>
<comment type="similarity">
    <text evidence="6">Belongs to the exbB/tolQ family.</text>
</comment>
<dbReference type="EMBL" id="FQVA01000002">
    <property type="protein sequence ID" value="SHF63182.1"/>
    <property type="molecule type" value="Genomic_DNA"/>
</dbReference>
<dbReference type="RefSeq" id="WP_073275464.1">
    <property type="nucleotide sequence ID" value="NZ_FQVA01000002.1"/>
</dbReference>
<dbReference type="OrthoDB" id="9798009at2"/>
<dbReference type="Pfam" id="PF01618">
    <property type="entry name" value="MotA_ExbB"/>
    <property type="match status" value="1"/>
</dbReference>
<name>A0A1M5D972_9GAMM</name>
<dbReference type="AlphaFoldDB" id="A0A1M5D972"/>
<accession>A0A1M5D972</accession>
<keyword evidence="6" id="KW-0813">Transport</keyword>
<dbReference type="Proteomes" id="UP000184170">
    <property type="component" value="Unassembled WGS sequence"/>
</dbReference>
<evidence type="ECO:0000259" key="8">
    <source>
        <dbReference type="Pfam" id="PF01618"/>
    </source>
</evidence>
<evidence type="ECO:0000313" key="10">
    <source>
        <dbReference type="Proteomes" id="UP000184170"/>
    </source>
</evidence>
<feature type="transmembrane region" description="Helical" evidence="7">
    <location>
        <begin position="89"/>
        <end position="107"/>
    </location>
</feature>
<dbReference type="InterPro" id="IPR002898">
    <property type="entry name" value="MotA_ExbB_proton_chnl"/>
</dbReference>
<keyword evidence="10" id="KW-1185">Reference proteome</keyword>
<dbReference type="STRING" id="494016.SAMN04487965_2436"/>
<organism evidence="9 10">
    <name type="scientific">Microbulbifer donghaiensis</name>
    <dbReference type="NCBI Taxonomy" id="494016"/>
    <lineage>
        <taxon>Bacteria</taxon>
        <taxon>Pseudomonadati</taxon>
        <taxon>Pseudomonadota</taxon>
        <taxon>Gammaproteobacteria</taxon>
        <taxon>Cellvibrionales</taxon>
        <taxon>Microbulbiferaceae</taxon>
        <taxon>Microbulbifer</taxon>
    </lineage>
</organism>
<dbReference type="GO" id="GO:0015031">
    <property type="term" value="P:protein transport"/>
    <property type="evidence" value="ECO:0007669"/>
    <property type="project" value="UniProtKB-KW"/>
</dbReference>
<dbReference type="GO" id="GO:0005886">
    <property type="term" value="C:plasma membrane"/>
    <property type="evidence" value="ECO:0007669"/>
    <property type="project" value="UniProtKB-SubCell"/>
</dbReference>
<keyword evidence="4 7" id="KW-1133">Transmembrane helix</keyword>
<gene>
    <name evidence="9" type="ORF">SAMN04487965_2436</name>
</gene>
<evidence type="ECO:0000256" key="4">
    <source>
        <dbReference type="ARBA" id="ARBA00022989"/>
    </source>
</evidence>